<keyword evidence="3" id="KW-1185">Reference proteome</keyword>
<organism evidence="2 3">
    <name type="scientific">Bemisia tabaci</name>
    <name type="common">Sweetpotato whitefly</name>
    <name type="synonym">Aleurodes tabaci</name>
    <dbReference type="NCBI Taxonomy" id="7038"/>
    <lineage>
        <taxon>Eukaryota</taxon>
        <taxon>Metazoa</taxon>
        <taxon>Ecdysozoa</taxon>
        <taxon>Arthropoda</taxon>
        <taxon>Hexapoda</taxon>
        <taxon>Insecta</taxon>
        <taxon>Pterygota</taxon>
        <taxon>Neoptera</taxon>
        <taxon>Paraneoptera</taxon>
        <taxon>Hemiptera</taxon>
        <taxon>Sternorrhyncha</taxon>
        <taxon>Aleyrodoidea</taxon>
        <taxon>Aleyrodidae</taxon>
        <taxon>Aleyrodinae</taxon>
        <taxon>Bemisia</taxon>
    </lineage>
</organism>
<feature type="region of interest" description="Disordered" evidence="1">
    <location>
        <begin position="1"/>
        <end position="87"/>
    </location>
</feature>
<dbReference type="AlphaFoldDB" id="A0A9P0EXN9"/>
<evidence type="ECO:0000256" key="1">
    <source>
        <dbReference type="SAM" id="MobiDB-lite"/>
    </source>
</evidence>
<gene>
    <name evidence="2" type="ORF">BEMITA_LOCUS2742</name>
</gene>
<name>A0A9P0EXN9_BEMTA</name>
<dbReference type="EMBL" id="OU963871">
    <property type="protein sequence ID" value="CAH0383281.1"/>
    <property type="molecule type" value="Genomic_DNA"/>
</dbReference>
<feature type="compositionally biased region" description="Gly residues" evidence="1">
    <location>
        <begin position="48"/>
        <end position="65"/>
    </location>
</feature>
<reference evidence="2" key="1">
    <citation type="submission" date="2021-12" db="EMBL/GenBank/DDBJ databases">
        <authorList>
            <person name="King R."/>
        </authorList>
    </citation>
    <scope>NUCLEOTIDE SEQUENCE</scope>
</reference>
<proteinExistence type="predicted"/>
<evidence type="ECO:0000313" key="2">
    <source>
        <dbReference type="EMBL" id="CAH0383281.1"/>
    </source>
</evidence>
<evidence type="ECO:0000313" key="3">
    <source>
        <dbReference type="Proteomes" id="UP001152759"/>
    </source>
</evidence>
<sequence>MMKHRQHDLSDASELTKRQSDVQFRLRCRRSTISEEAGTGGRAASSSGGSGSGGGGGGGNGGGPGASPYGGVDSLISLSKPNSVTSSNMTASVVVNLPASYANSSDLEYASPSLPSTPQRTSEQQQEVRISFL</sequence>
<accession>A0A9P0EXN9</accession>
<protein>
    <submittedName>
        <fullName evidence="2">Uncharacterized protein</fullName>
    </submittedName>
</protein>
<dbReference type="Proteomes" id="UP001152759">
    <property type="component" value="Chromosome 10"/>
</dbReference>
<feature type="compositionally biased region" description="Basic and acidic residues" evidence="1">
    <location>
        <begin position="7"/>
        <end position="20"/>
    </location>
</feature>
<feature type="compositionally biased region" description="Polar residues" evidence="1">
    <location>
        <begin position="76"/>
        <end position="87"/>
    </location>
</feature>
<feature type="compositionally biased region" description="Polar residues" evidence="1">
    <location>
        <begin position="113"/>
        <end position="133"/>
    </location>
</feature>
<feature type="region of interest" description="Disordered" evidence="1">
    <location>
        <begin position="109"/>
        <end position="133"/>
    </location>
</feature>